<feature type="chain" id="PRO_5042234481" evidence="1">
    <location>
        <begin position="29"/>
        <end position="111"/>
    </location>
</feature>
<name>A0AAD8M759_9APIA</name>
<sequence>MDNPSSISKFKILVATLLLSSLISPSLSDIIFQERFEGKHMLLIGNPTLRRLAQNREATRKSRLRKKVNYDLTAASTFSDLKVLNIIPLKGGAPPKFSQRTQLSTENYRVL</sequence>
<feature type="signal peptide" evidence="1">
    <location>
        <begin position="1"/>
        <end position="28"/>
    </location>
</feature>
<keyword evidence="3" id="KW-1185">Reference proteome</keyword>
<evidence type="ECO:0000256" key="1">
    <source>
        <dbReference type="SAM" id="SignalP"/>
    </source>
</evidence>
<evidence type="ECO:0000313" key="2">
    <source>
        <dbReference type="EMBL" id="KAK1361967.1"/>
    </source>
</evidence>
<proteinExistence type="predicted"/>
<dbReference type="Proteomes" id="UP001237642">
    <property type="component" value="Unassembled WGS sequence"/>
</dbReference>
<keyword evidence="1" id="KW-0732">Signal</keyword>
<gene>
    <name evidence="2" type="ORF">POM88_046441</name>
</gene>
<accession>A0AAD8M759</accession>
<comment type="caution">
    <text evidence="2">The sequence shown here is derived from an EMBL/GenBank/DDBJ whole genome shotgun (WGS) entry which is preliminary data.</text>
</comment>
<evidence type="ECO:0000313" key="3">
    <source>
        <dbReference type="Proteomes" id="UP001237642"/>
    </source>
</evidence>
<reference evidence="2" key="1">
    <citation type="submission" date="2023-02" db="EMBL/GenBank/DDBJ databases">
        <title>Genome of toxic invasive species Heracleum sosnowskyi carries increased number of genes despite the absence of recent whole-genome duplications.</title>
        <authorList>
            <person name="Schelkunov M."/>
            <person name="Shtratnikova V."/>
            <person name="Makarenko M."/>
            <person name="Klepikova A."/>
            <person name="Omelchenko D."/>
            <person name="Novikova G."/>
            <person name="Obukhova E."/>
            <person name="Bogdanov V."/>
            <person name="Penin A."/>
            <person name="Logacheva M."/>
        </authorList>
    </citation>
    <scope>NUCLEOTIDE SEQUENCE</scope>
    <source>
        <strain evidence="2">Hsosn_3</strain>
        <tissue evidence="2">Leaf</tissue>
    </source>
</reference>
<dbReference type="AlphaFoldDB" id="A0AAD8M759"/>
<organism evidence="2 3">
    <name type="scientific">Heracleum sosnowskyi</name>
    <dbReference type="NCBI Taxonomy" id="360622"/>
    <lineage>
        <taxon>Eukaryota</taxon>
        <taxon>Viridiplantae</taxon>
        <taxon>Streptophyta</taxon>
        <taxon>Embryophyta</taxon>
        <taxon>Tracheophyta</taxon>
        <taxon>Spermatophyta</taxon>
        <taxon>Magnoliopsida</taxon>
        <taxon>eudicotyledons</taxon>
        <taxon>Gunneridae</taxon>
        <taxon>Pentapetalae</taxon>
        <taxon>asterids</taxon>
        <taxon>campanulids</taxon>
        <taxon>Apiales</taxon>
        <taxon>Apiaceae</taxon>
        <taxon>Apioideae</taxon>
        <taxon>apioid superclade</taxon>
        <taxon>Tordylieae</taxon>
        <taxon>Tordyliinae</taxon>
        <taxon>Heracleum</taxon>
    </lineage>
</organism>
<dbReference type="EMBL" id="JAUIZM010000010">
    <property type="protein sequence ID" value="KAK1361967.1"/>
    <property type="molecule type" value="Genomic_DNA"/>
</dbReference>
<reference evidence="2" key="2">
    <citation type="submission" date="2023-05" db="EMBL/GenBank/DDBJ databases">
        <authorList>
            <person name="Schelkunov M.I."/>
        </authorList>
    </citation>
    <scope>NUCLEOTIDE SEQUENCE</scope>
    <source>
        <strain evidence="2">Hsosn_3</strain>
        <tissue evidence="2">Leaf</tissue>
    </source>
</reference>
<protein>
    <submittedName>
        <fullName evidence="2">Uncharacterized protein</fullName>
    </submittedName>
</protein>